<name>A0A974HS14_XENLA</name>
<dbReference type="AlphaFoldDB" id="A0A974HS14"/>
<dbReference type="EMBL" id="CM004470">
    <property type="protein sequence ID" value="OCT88114.1"/>
    <property type="molecule type" value="Genomic_DNA"/>
</dbReference>
<evidence type="ECO:0000313" key="2">
    <source>
        <dbReference type="Proteomes" id="UP000694892"/>
    </source>
</evidence>
<organism evidence="1 2">
    <name type="scientific">Xenopus laevis</name>
    <name type="common">African clawed frog</name>
    <dbReference type="NCBI Taxonomy" id="8355"/>
    <lineage>
        <taxon>Eukaryota</taxon>
        <taxon>Metazoa</taxon>
        <taxon>Chordata</taxon>
        <taxon>Craniata</taxon>
        <taxon>Vertebrata</taxon>
        <taxon>Euteleostomi</taxon>
        <taxon>Amphibia</taxon>
        <taxon>Batrachia</taxon>
        <taxon>Anura</taxon>
        <taxon>Pipoidea</taxon>
        <taxon>Pipidae</taxon>
        <taxon>Xenopodinae</taxon>
        <taxon>Xenopus</taxon>
        <taxon>Xenopus</taxon>
    </lineage>
</organism>
<dbReference type="Proteomes" id="UP000694892">
    <property type="component" value="Chromosome 3L"/>
</dbReference>
<proteinExistence type="predicted"/>
<evidence type="ECO:0000313" key="1">
    <source>
        <dbReference type="EMBL" id="OCT88114.1"/>
    </source>
</evidence>
<accession>A0A974HS14</accession>
<sequence length="70" mass="8199">MKNGYPNHPFSTWAHLTEDENKLDGRNTTSTLANFRDDIRGCQEHYTTNESPDEFCVLQWQPEVVTHYLV</sequence>
<gene>
    <name evidence="1" type="ORF">XELAEV_18016743mg</name>
</gene>
<protein>
    <submittedName>
        <fullName evidence="1">Uncharacterized protein</fullName>
    </submittedName>
</protein>
<reference evidence="2" key="1">
    <citation type="journal article" date="2016" name="Nature">
        <title>Genome evolution in the allotetraploid frog Xenopus laevis.</title>
        <authorList>
            <person name="Session A.M."/>
            <person name="Uno Y."/>
            <person name="Kwon T."/>
            <person name="Chapman J.A."/>
            <person name="Toyoda A."/>
            <person name="Takahashi S."/>
            <person name="Fukui A."/>
            <person name="Hikosaka A."/>
            <person name="Suzuki A."/>
            <person name="Kondo M."/>
            <person name="van Heeringen S.J."/>
            <person name="Quigley I."/>
            <person name="Heinz S."/>
            <person name="Ogino H."/>
            <person name="Ochi H."/>
            <person name="Hellsten U."/>
            <person name="Lyons J.B."/>
            <person name="Simakov O."/>
            <person name="Putnam N."/>
            <person name="Stites J."/>
            <person name="Kuroki Y."/>
            <person name="Tanaka T."/>
            <person name="Michiue T."/>
            <person name="Watanabe M."/>
            <person name="Bogdanovic O."/>
            <person name="Lister R."/>
            <person name="Georgiou G."/>
            <person name="Paranjpe S.S."/>
            <person name="van Kruijsbergen I."/>
            <person name="Shu S."/>
            <person name="Carlson J."/>
            <person name="Kinoshita T."/>
            <person name="Ohta Y."/>
            <person name="Mawaribuchi S."/>
            <person name="Jenkins J."/>
            <person name="Grimwood J."/>
            <person name="Schmutz J."/>
            <person name="Mitros T."/>
            <person name="Mozaffari S.V."/>
            <person name="Suzuki Y."/>
            <person name="Haramoto Y."/>
            <person name="Yamamoto T.S."/>
            <person name="Takagi C."/>
            <person name="Heald R."/>
            <person name="Miller K."/>
            <person name="Haudenschild C."/>
            <person name="Kitzman J."/>
            <person name="Nakayama T."/>
            <person name="Izutsu Y."/>
            <person name="Robert J."/>
            <person name="Fortriede J."/>
            <person name="Burns K."/>
            <person name="Lotay V."/>
            <person name="Karimi K."/>
            <person name="Yasuoka Y."/>
            <person name="Dichmann D.S."/>
            <person name="Flajnik M.F."/>
            <person name="Houston D.W."/>
            <person name="Shendure J."/>
            <person name="DuPasquier L."/>
            <person name="Vize P.D."/>
            <person name="Zorn A.M."/>
            <person name="Ito M."/>
            <person name="Marcotte E.M."/>
            <person name="Wallingford J.B."/>
            <person name="Ito Y."/>
            <person name="Asashima M."/>
            <person name="Ueno N."/>
            <person name="Matsuda Y."/>
            <person name="Veenstra G.J."/>
            <person name="Fujiyama A."/>
            <person name="Harland R.M."/>
            <person name="Taira M."/>
            <person name="Rokhsar D.S."/>
        </authorList>
    </citation>
    <scope>NUCLEOTIDE SEQUENCE [LARGE SCALE GENOMIC DNA]</scope>
    <source>
        <strain evidence="2">J</strain>
    </source>
</reference>